<feature type="transmembrane region" description="Helical" evidence="1">
    <location>
        <begin position="12"/>
        <end position="39"/>
    </location>
</feature>
<comment type="caution">
    <text evidence="2">The sequence shown here is derived from an EMBL/GenBank/DDBJ whole genome shotgun (WGS) entry which is preliminary data.</text>
</comment>
<sequence length="143" mass="16848">MQNYLKLTLPIFAASLILTLILYVLFVLTDLIMSFSNAALLLNIDFLVNYKYINIFEELLIHFLITLTIVLMTFYVYRNFQDLKVVYLCSLMTVFILLYPILILLSNRQFFHYDIGAHIVWLIAHFIFIVLLNFSVKKIIAKI</sequence>
<accession>A0A151A4Q9</accession>
<feature type="transmembrane region" description="Helical" evidence="1">
    <location>
        <begin position="85"/>
        <end position="103"/>
    </location>
</feature>
<evidence type="ECO:0000313" key="2">
    <source>
        <dbReference type="EMBL" id="KYH14307.1"/>
    </source>
</evidence>
<keyword evidence="1" id="KW-0472">Membrane</keyword>
<dbReference type="Proteomes" id="UP000075418">
    <property type="component" value="Unassembled WGS sequence"/>
</dbReference>
<feature type="transmembrane region" description="Helical" evidence="1">
    <location>
        <begin position="59"/>
        <end position="78"/>
    </location>
</feature>
<dbReference type="EMBL" id="LUGM01000002">
    <property type="protein sequence ID" value="KYH14307.1"/>
    <property type="molecule type" value="Genomic_DNA"/>
</dbReference>
<dbReference type="RefSeq" id="WP_061854491.1">
    <property type="nucleotide sequence ID" value="NZ_JAIEWX010000001.1"/>
</dbReference>
<reference evidence="2 3" key="1">
    <citation type="submission" date="2016-02" db="EMBL/GenBank/DDBJ databases">
        <title>Draft genome sequence of hydrocarbon degrading Staphylococcus saprophyticus Strain CNV2, isolated from crude-oil contaminated soil from Noonmati Oil Refinery, Guwahati, Assam, India.</title>
        <authorList>
            <person name="Mukherjee A."/>
            <person name="Chettri B."/>
            <person name="Langpoklakpam J."/>
            <person name="Singh A.K."/>
            <person name="Chattopadhyay D.J."/>
        </authorList>
    </citation>
    <scope>NUCLEOTIDE SEQUENCE [LARGE SCALE GENOMIC DNA]</scope>
    <source>
        <strain evidence="2 3">CNV2</strain>
    </source>
</reference>
<proteinExistence type="predicted"/>
<evidence type="ECO:0000256" key="1">
    <source>
        <dbReference type="SAM" id="Phobius"/>
    </source>
</evidence>
<evidence type="ECO:0000313" key="3">
    <source>
        <dbReference type="Proteomes" id="UP000075418"/>
    </source>
</evidence>
<keyword evidence="1" id="KW-1133">Transmembrane helix</keyword>
<gene>
    <name evidence="2" type="ORF">A0131_05895</name>
</gene>
<feature type="transmembrane region" description="Helical" evidence="1">
    <location>
        <begin position="115"/>
        <end position="136"/>
    </location>
</feature>
<organism evidence="2 3">
    <name type="scientific">Staphylococcus kloosii</name>
    <dbReference type="NCBI Taxonomy" id="29384"/>
    <lineage>
        <taxon>Bacteria</taxon>
        <taxon>Bacillati</taxon>
        <taxon>Bacillota</taxon>
        <taxon>Bacilli</taxon>
        <taxon>Bacillales</taxon>
        <taxon>Staphylococcaceae</taxon>
        <taxon>Staphylococcus</taxon>
    </lineage>
</organism>
<dbReference type="AlphaFoldDB" id="A0A151A4Q9"/>
<name>A0A151A4Q9_9STAP</name>
<keyword evidence="1" id="KW-0812">Transmembrane</keyword>
<protein>
    <submittedName>
        <fullName evidence="2">Uncharacterized protein</fullName>
    </submittedName>
</protein>